<evidence type="ECO:0000313" key="3">
    <source>
        <dbReference type="EMBL" id="MFC3582152.1"/>
    </source>
</evidence>
<organism evidence="3 4">
    <name type="scientific">Sphingomonas hylomeconis</name>
    <dbReference type="NCBI Taxonomy" id="1395958"/>
    <lineage>
        <taxon>Bacteria</taxon>
        <taxon>Pseudomonadati</taxon>
        <taxon>Pseudomonadota</taxon>
        <taxon>Alphaproteobacteria</taxon>
        <taxon>Sphingomonadales</taxon>
        <taxon>Sphingomonadaceae</taxon>
        <taxon>Sphingomonas</taxon>
    </lineage>
</organism>
<evidence type="ECO:0000313" key="4">
    <source>
        <dbReference type="Proteomes" id="UP001595713"/>
    </source>
</evidence>
<protein>
    <recommendedName>
        <fullName evidence="5">DUF883 domain-containing protein</fullName>
    </recommendedName>
</protein>
<feature type="transmembrane region" description="Helical" evidence="2">
    <location>
        <begin position="50"/>
        <end position="67"/>
    </location>
</feature>
<evidence type="ECO:0000256" key="2">
    <source>
        <dbReference type="SAM" id="Phobius"/>
    </source>
</evidence>
<comment type="caution">
    <text evidence="3">The sequence shown here is derived from an EMBL/GenBank/DDBJ whole genome shotgun (WGS) entry which is preliminary data.</text>
</comment>
<dbReference type="Proteomes" id="UP001595713">
    <property type="component" value="Unassembled WGS sequence"/>
</dbReference>
<sequence>MSDATTTSTPTTTTTTSNSKTALADAFRTHFSGDAPLTDKAKNFAKAKPWTSAALLGVAAVALLNTFRGARN</sequence>
<dbReference type="RefSeq" id="WP_261295956.1">
    <property type="nucleotide sequence ID" value="NZ_JANQBK010000025.1"/>
</dbReference>
<name>A0ABV7SZ36_9SPHN</name>
<keyword evidence="2" id="KW-1133">Transmembrane helix</keyword>
<keyword evidence="2" id="KW-0472">Membrane</keyword>
<feature type="region of interest" description="Disordered" evidence="1">
    <location>
        <begin position="1"/>
        <end position="20"/>
    </location>
</feature>
<reference evidence="4" key="1">
    <citation type="journal article" date="2019" name="Int. J. Syst. Evol. Microbiol.">
        <title>The Global Catalogue of Microorganisms (GCM) 10K type strain sequencing project: providing services to taxonomists for standard genome sequencing and annotation.</title>
        <authorList>
            <consortium name="The Broad Institute Genomics Platform"/>
            <consortium name="The Broad Institute Genome Sequencing Center for Infectious Disease"/>
            <person name="Wu L."/>
            <person name="Ma J."/>
        </authorList>
    </citation>
    <scope>NUCLEOTIDE SEQUENCE [LARGE SCALE GENOMIC DNA]</scope>
    <source>
        <strain evidence="4">KCTC 42739</strain>
    </source>
</reference>
<gene>
    <name evidence="3" type="ORF">ACFONA_18430</name>
</gene>
<accession>A0ABV7SZ36</accession>
<proteinExistence type="predicted"/>
<dbReference type="EMBL" id="JBHRXP010000010">
    <property type="protein sequence ID" value="MFC3582152.1"/>
    <property type="molecule type" value="Genomic_DNA"/>
</dbReference>
<keyword evidence="2" id="KW-0812">Transmembrane</keyword>
<evidence type="ECO:0008006" key="5">
    <source>
        <dbReference type="Google" id="ProtNLM"/>
    </source>
</evidence>
<evidence type="ECO:0000256" key="1">
    <source>
        <dbReference type="SAM" id="MobiDB-lite"/>
    </source>
</evidence>
<keyword evidence="4" id="KW-1185">Reference proteome</keyword>